<feature type="transmembrane region" description="Helical" evidence="6">
    <location>
        <begin position="246"/>
        <end position="267"/>
    </location>
</feature>
<dbReference type="EMBL" id="JAODUO010000364">
    <property type="protein sequence ID" value="KAK2182164.1"/>
    <property type="molecule type" value="Genomic_DNA"/>
</dbReference>
<feature type="transmembrane region" description="Helical" evidence="6">
    <location>
        <begin position="202"/>
        <end position="226"/>
    </location>
</feature>
<keyword evidence="5 6" id="KW-0472">Membrane</keyword>
<feature type="transmembrane region" description="Helical" evidence="6">
    <location>
        <begin position="120"/>
        <end position="144"/>
    </location>
</feature>
<evidence type="ECO:0000256" key="2">
    <source>
        <dbReference type="ARBA" id="ARBA00022448"/>
    </source>
</evidence>
<feature type="transmembrane region" description="Helical" evidence="6">
    <location>
        <begin position="176"/>
        <end position="196"/>
    </location>
</feature>
<dbReference type="GO" id="GO:0016020">
    <property type="term" value="C:membrane"/>
    <property type="evidence" value="ECO:0007669"/>
    <property type="project" value="UniProtKB-SubCell"/>
</dbReference>
<evidence type="ECO:0000313" key="8">
    <source>
        <dbReference type="EMBL" id="KAK2182164.1"/>
    </source>
</evidence>
<proteinExistence type="predicted"/>
<feature type="domain" description="Major facilitator superfamily (MFS) profile" evidence="7">
    <location>
        <begin position="251"/>
        <end position="474"/>
    </location>
</feature>
<reference evidence="8" key="1">
    <citation type="journal article" date="2023" name="Mol. Biol. Evol.">
        <title>Third-Generation Sequencing Reveals the Adaptive Role of the Epigenome in Three Deep-Sea Polychaetes.</title>
        <authorList>
            <person name="Perez M."/>
            <person name="Aroh O."/>
            <person name="Sun Y."/>
            <person name="Lan Y."/>
            <person name="Juniper S.K."/>
            <person name="Young C.R."/>
            <person name="Angers B."/>
            <person name="Qian P.Y."/>
        </authorList>
    </citation>
    <scope>NUCLEOTIDE SEQUENCE</scope>
    <source>
        <strain evidence="8">R07B-5</strain>
    </source>
</reference>
<dbReference type="InterPro" id="IPR011701">
    <property type="entry name" value="MFS"/>
</dbReference>
<comment type="caution">
    <text evidence="8">The sequence shown here is derived from an EMBL/GenBank/DDBJ whole genome shotgun (WGS) entry which is preliminary data.</text>
</comment>
<evidence type="ECO:0000256" key="6">
    <source>
        <dbReference type="SAM" id="Phobius"/>
    </source>
</evidence>
<evidence type="ECO:0000256" key="1">
    <source>
        <dbReference type="ARBA" id="ARBA00004141"/>
    </source>
</evidence>
<feature type="transmembrane region" description="Helical" evidence="6">
    <location>
        <begin position="25"/>
        <end position="42"/>
    </location>
</feature>
<name>A0AAD9L2G9_RIDPI</name>
<keyword evidence="9" id="KW-1185">Reference proteome</keyword>
<dbReference type="InterPro" id="IPR020846">
    <property type="entry name" value="MFS_dom"/>
</dbReference>
<dbReference type="AlphaFoldDB" id="A0AAD9L2G9"/>
<feature type="transmembrane region" description="Helical" evidence="6">
    <location>
        <begin position="388"/>
        <end position="412"/>
    </location>
</feature>
<comment type="subcellular location">
    <subcellularLocation>
        <location evidence="1">Membrane</location>
        <topology evidence="1">Multi-pass membrane protein</topology>
    </subcellularLocation>
</comment>
<dbReference type="InterPro" id="IPR050930">
    <property type="entry name" value="MFS_Vesicular_Transporter"/>
</dbReference>
<dbReference type="Proteomes" id="UP001209878">
    <property type="component" value="Unassembled WGS sequence"/>
</dbReference>
<feature type="transmembrane region" description="Helical" evidence="6">
    <location>
        <begin position="424"/>
        <end position="446"/>
    </location>
</feature>
<organism evidence="8 9">
    <name type="scientific">Ridgeia piscesae</name>
    <name type="common">Tubeworm</name>
    <dbReference type="NCBI Taxonomy" id="27915"/>
    <lineage>
        <taxon>Eukaryota</taxon>
        <taxon>Metazoa</taxon>
        <taxon>Spiralia</taxon>
        <taxon>Lophotrochozoa</taxon>
        <taxon>Annelida</taxon>
        <taxon>Polychaeta</taxon>
        <taxon>Sedentaria</taxon>
        <taxon>Canalipalpata</taxon>
        <taxon>Sabellida</taxon>
        <taxon>Siboglinidae</taxon>
        <taxon>Ridgeia</taxon>
    </lineage>
</organism>
<feature type="transmembrane region" description="Helical" evidence="6">
    <location>
        <begin position="346"/>
        <end position="368"/>
    </location>
</feature>
<accession>A0AAD9L2G9</accession>
<keyword evidence="4 6" id="KW-1133">Transmembrane helix</keyword>
<dbReference type="PANTHER" id="PTHR23506:SF28">
    <property type="entry name" value="MFS-TYPE TRANSPORTER SLC18B1-LIKE PROTEIN"/>
    <property type="match status" value="1"/>
</dbReference>
<feature type="transmembrane region" description="Helical" evidence="6">
    <location>
        <begin position="150"/>
        <end position="171"/>
    </location>
</feature>
<feature type="transmembrane region" description="Helical" evidence="6">
    <location>
        <begin position="54"/>
        <end position="77"/>
    </location>
</feature>
<sequence>MSQSIPAPFFPEEATRRGLTATETGLVFGVFCLTLCVASPVFGKIMPSVGVRWLALVGQFVVGLSTIVFGLLHYIPLTDGSPVFLSCCLLTRIVLAVACAAINTAYFAIAAETFSDNQAVVFVSSVFVFASSAVVFVSSVFVFVSSAVVFVSSVFVFVSSVFVFVSSVFVFVSSVFVFTACGVSFMIGPGIGGLIYEVVNVGGFVMPFVAVGVLLLVIMPSAVYVLPRQLSQESPSEVADLTVGSLLRVPTIFITLLATCVSSMQWVLLDPTLEPHLRQFKLNSGDIGAIFLLLSATYAISSPICGSIADRMDNSCPLLIIGFFTTGIGMLLLGPSPELYVDRHCLWLNLVAIALLGMALSFCIVPTYDRILTTAKRLSVTSQKGGPFTNYPLVAGMWHSVYALGGFIGPVISSWSSHEFGFGWMTTGAATICFVMTIVLTVFYTYEKMRDRKLAKAAANSRANNERQPLLSVL</sequence>
<feature type="transmembrane region" description="Helical" evidence="6">
    <location>
        <begin position="287"/>
        <end position="309"/>
    </location>
</feature>
<dbReference type="GO" id="GO:0022857">
    <property type="term" value="F:transmembrane transporter activity"/>
    <property type="evidence" value="ECO:0007669"/>
    <property type="project" value="InterPro"/>
</dbReference>
<dbReference type="PROSITE" id="PS50850">
    <property type="entry name" value="MFS"/>
    <property type="match status" value="1"/>
</dbReference>
<keyword evidence="3 6" id="KW-0812">Transmembrane</keyword>
<feature type="transmembrane region" description="Helical" evidence="6">
    <location>
        <begin position="316"/>
        <end position="334"/>
    </location>
</feature>
<evidence type="ECO:0000256" key="5">
    <source>
        <dbReference type="ARBA" id="ARBA00023136"/>
    </source>
</evidence>
<gene>
    <name evidence="8" type="ORF">NP493_364g01085</name>
</gene>
<evidence type="ECO:0000313" key="9">
    <source>
        <dbReference type="Proteomes" id="UP001209878"/>
    </source>
</evidence>
<protein>
    <recommendedName>
        <fullName evidence="7">Major facilitator superfamily (MFS) profile domain-containing protein</fullName>
    </recommendedName>
</protein>
<feature type="transmembrane region" description="Helical" evidence="6">
    <location>
        <begin position="83"/>
        <end position="108"/>
    </location>
</feature>
<dbReference type="Pfam" id="PF07690">
    <property type="entry name" value="MFS_1"/>
    <property type="match status" value="1"/>
</dbReference>
<evidence type="ECO:0000256" key="4">
    <source>
        <dbReference type="ARBA" id="ARBA00022989"/>
    </source>
</evidence>
<dbReference type="InterPro" id="IPR036259">
    <property type="entry name" value="MFS_trans_sf"/>
</dbReference>
<dbReference type="Gene3D" id="1.20.1250.20">
    <property type="entry name" value="MFS general substrate transporter like domains"/>
    <property type="match status" value="2"/>
</dbReference>
<evidence type="ECO:0000259" key="7">
    <source>
        <dbReference type="PROSITE" id="PS50850"/>
    </source>
</evidence>
<keyword evidence="2" id="KW-0813">Transport</keyword>
<evidence type="ECO:0000256" key="3">
    <source>
        <dbReference type="ARBA" id="ARBA00022692"/>
    </source>
</evidence>
<dbReference type="SUPFAM" id="SSF103473">
    <property type="entry name" value="MFS general substrate transporter"/>
    <property type="match status" value="2"/>
</dbReference>
<dbReference type="PANTHER" id="PTHR23506">
    <property type="entry name" value="GH10249P"/>
    <property type="match status" value="1"/>
</dbReference>